<dbReference type="InterPro" id="IPR013083">
    <property type="entry name" value="Znf_RING/FYVE/PHD"/>
</dbReference>
<dbReference type="GO" id="GO:0016818">
    <property type="term" value="F:hydrolase activity, acting on acid anhydrides, in phosphorus-containing anhydrides"/>
    <property type="evidence" value="ECO:0007669"/>
    <property type="project" value="InterPro"/>
</dbReference>
<dbReference type="InterPro" id="IPR049730">
    <property type="entry name" value="SNF2/RAD54-like_C"/>
</dbReference>
<dbReference type="GO" id="GO:0003676">
    <property type="term" value="F:nucleic acid binding"/>
    <property type="evidence" value="ECO:0007669"/>
    <property type="project" value="InterPro"/>
</dbReference>
<dbReference type="SMART" id="SM00487">
    <property type="entry name" value="DEXDc"/>
    <property type="match status" value="1"/>
</dbReference>
<proteinExistence type="inferred from homology"/>
<reference evidence="18" key="1">
    <citation type="journal article" date="2020" name="BMC Genomics">
        <title>Correction to: Identification and distribution of gene clusters required for synthesis of sphingolipid metabolism inhibitors in diverse species of the filamentous fungus Fusarium.</title>
        <authorList>
            <person name="Kim H.S."/>
            <person name="Lohmar J.M."/>
            <person name="Busman M."/>
            <person name="Brown D.W."/>
            <person name="Naumann T.A."/>
            <person name="Divon H.H."/>
            <person name="Lysoe E."/>
            <person name="Uhlig S."/>
            <person name="Proctor R.H."/>
        </authorList>
    </citation>
    <scope>NUCLEOTIDE SEQUENCE</scope>
    <source>
        <strain evidence="18">NRRL 45417</strain>
    </source>
</reference>
<feature type="region of interest" description="Disordered" evidence="14">
    <location>
        <begin position="364"/>
        <end position="404"/>
    </location>
</feature>
<feature type="compositionally biased region" description="Low complexity" evidence="14">
    <location>
        <begin position="1331"/>
        <end position="1340"/>
    </location>
</feature>
<dbReference type="PROSITE" id="PS51192">
    <property type="entry name" value="HELICASE_ATP_BIND_1"/>
    <property type="match status" value="1"/>
</dbReference>
<feature type="compositionally biased region" description="Low complexity" evidence="14">
    <location>
        <begin position="144"/>
        <end position="156"/>
    </location>
</feature>
<dbReference type="GO" id="GO:0008094">
    <property type="term" value="F:ATP-dependent activity, acting on DNA"/>
    <property type="evidence" value="ECO:0007669"/>
    <property type="project" value="TreeGrafter"/>
</dbReference>
<feature type="domain" description="RING-type" evidence="15">
    <location>
        <begin position="897"/>
        <end position="942"/>
    </location>
</feature>
<organism evidence="18 19">
    <name type="scientific">Fusarium gaditjirri</name>
    <dbReference type="NCBI Taxonomy" id="282569"/>
    <lineage>
        <taxon>Eukaryota</taxon>
        <taxon>Fungi</taxon>
        <taxon>Dikarya</taxon>
        <taxon>Ascomycota</taxon>
        <taxon>Pezizomycotina</taxon>
        <taxon>Sordariomycetes</taxon>
        <taxon>Hypocreomycetidae</taxon>
        <taxon>Hypocreales</taxon>
        <taxon>Nectriaceae</taxon>
        <taxon>Fusarium</taxon>
        <taxon>Fusarium nisikadoi species complex</taxon>
    </lineage>
</organism>
<evidence type="ECO:0000256" key="5">
    <source>
        <dbReference type="ARBA" id="ARBA00022763"/>
    </source>
</evidence>
<dbReference type="InterPro" id="IPR001650">
    <property type="entry name" value="Helicase_C-like"/>
</dbReference>
<dbReference type="InterPro" id="IPR000330">
    <property type="entry name" value="SNF2_N"/>
</dbReference>
<dbReference type="Pfam" id="PF00271">
    <property type="entry name" value="Helicase_C"/>
    <property type="match status" value="1"/>
</dbReference>
<dbReference type="PANTHER" id="PTHR45626">
    <property type="entry name" value="TRANSCRIPTION TERMINATION FACTOR 2-RELATED"/>
    <property type="match status" value="1"/>
</dbReference>
<feature type="region of interest" description="Disordered" evidence="14">
    <location>
        <begin position="1331"/>
        <end position="1473"/>
    </location>
</feature>
<keyword evidence="3" id="KW-0479">Metal-binding</keyword>
<dbReference type="InterPro" id="IPR014001">
    <property type="entry name" value="Helicase_ATP-bd"/>
</dbReference>
<evidence type="ECO:0000313" key="19">
    <source>
        <dbReference type="Proteomes" id="UP000604273"/>
    </source>
</evidence>
<dbReference type="SUPFAM" id="SSF57850">
    <property type="entry name" value="RING/U-box"/>
    <property type="match status" value="1"/>
</dbReference>
<feature type="compositionally biased region" description="Basic and acidic residues" evidence="14">
    <location>
        <begin position="1456"/>
        <end position="1465"/>
    </location>
</feature>
<keyword evidence="7" id="KW-0378">Hydrolase</keyword>
<dbReference type="Gene3D" id="3.30.40.10">
    <property type="entry name" value="Zinc/RING finger domain, C3HC4 (zinc finger)"/>
    <property type="match status" value="1"/>
</dbReference>
<keyword evidence="4" id="KW-0547">Nucleotide-binding</keyword>
<dbReference type="InterPro" id="IPR018957">
    <property type="entry name" value="Znf_C3HC4_RING-type"/>
</dbReference>
<dbReference type="SUPFAM" id="SSF52540">
    <property type="entry name" value="P-loop containing nucleoside triphosphate hydrolases"/>
    <property type="match status" value="2"/>
</dbReference>
<dbReference type="CDD" id="cd18793">
    <property type="entry name" value="SF2_C_SNF"/>
    <property type="match status" value="1"/>
</dbReference>
<dbReference type="PROSITE" id="PS50089">
    <property type="entry name" value="ZF_RING_2"/>
    <property type="match status" value="1"/>
</dbReference>
<evidence type="ECO:0000256" key="1">
    <source>
        <dbReference type="ARBA" id="ARBA00004123"/>
    </source>
</evidence>
<accession>A0A8H4T1Z6</accession>
<keyword evidence="8" id="KW-0347">Helicase</keyword>
<dbReference type="Gene3D" id="3.40.50.10810">
    <property type="entry name" value="Tandem AAA-ATPase domain"/>
    <property type="match status" value="1"/>
</dbReference>
<evidence type="ECO:0000256" key="7">
    <source>
        <dbReference type="ARBA" id="ARBA00022801"/>
    </source>
</evidence>
<dbReference type="GO" id="GO:0004386">
    <property type="term" value="F:helicase activity"/>
    <property type="evidence" value="ECO:0007669"/>
    <property type="project" value="UniProtKB-KW"/>
</dbReference>
<evidence type="ECO:0000256" key="12">
    <source>
        <dbReference type="ARBA" id="ARBA00023242"/>
    </source>
</evidence>
<evidence type="ECO:0000256" key="14">
    <source>
        <dbReference type="SAM" id="MobiDB-lite"/>
    </source>
</evidence>
<dbReference type="GO" id="GO:0005634">
    <property type="term" value="C:nucleus"/>
    <property type="evidence" value="ECO:0007669"/>
    <property type="project" value="UniProtKB-SubCell"/>
</dbReference>
<feature type="compositionally biased region" description="Basic and acidic residues" evidence="14">
    <location>
        <begin position="1399"/>
        <end position="1425"/>
    </location>
</feature>
<dbReference type="InterPro" id="IPR027417">
    <property type="entry name" value="P-loop_NTPase"/>
</dbReference>
<dbReference type="GO" id="GO:0006281">
    <property type="term" value="P:DNA repair"/>
    <property type="evidence" value="ECO:0007669"/>
    <property type="project" value="UniProtKB-KW"/>
</dbReference>
<comment type="caution">
    <text evidence="18">The sequence shown here is derived from an EMBL/GenBank/DDBJ whole genome shotgun (WGS) entry which is preliminary data.</text>
</comment>
<dbReference type="PANTHER" id="PTHR45626:SF22">
    <property type="entry name" value="DNA REPAIR PROTEIN RAD5"/>
    <property type="match status" value="1"/>
</dbReference>
<dbReference type="GO" id="GO:0008270">
    <property type="term" value="F:zinc ion binding"/>
    <property type="evidence" value="ECO:0007669"/>
    <property type="project" value="UniProtKB-KW"/>
</dbReference>
<gene>
    <name evidence="18" type="ORF">FGADI_8659</name>
</gene>
<dbReference type="InterPro" id="IPR038718">
    <property type="entry name" value="SNF2-like_sf"/>
</dbReference>
<dbReference type="GO" id="GO:0005524">
    <property type="term" value="F:ATP binding"/>
    <property type="evidence" value="ECO:0007669"/>
    <property type="project" value="UniProtKB-KW"/>
</dbReference>
<feature type="region of interest" description="Disordered" evidence="14">
    <location>
        <begin position="141"/>
        <end position="170"/>
    </location>
</feature>
<evidence type="ECO:0000259" key="16">
    <source>
        <dbReference type="PROSITE" id="PS51192"/>
    </source>
</evidence>
<reference evidence="18" key="2">
    <citation type="submission" date="2020-05" db="EMBL/GenBank/DDBJ databases">
        <authorList>
            <person name="Kim H.-S."/>
            <person name="Proctor R.H."/>
            <person name="Brown D.W."/>
        </authorList>
    </citation>
    <scope>NUCLEOTIDE SEQUENCE</scope>
    <source>
        <strain evidence="18">NRRL 45417</strain>
    </source>
</reference>
<dbReference type="CDD" id="cd18008">
    <property type="entry name" value="DEXDc_SHPRH-like"/>
    <property type="match status" value="1"/>
</dbReference>
<dbReference type="InterPro" id="IPR014905">
    <property type="entry name" value="HIRAN"/>
</dbReference>
<evidence type="ECO:0000256" key="4">
    <source>
        <dbReference type="ARBA" id="ARBA00022741"/>
    </source>
</evidence>
<dbReference type="Pfam" id="PF00176">
    <property type="entry name" value="SNF2-rel_dom"/>
    <property type="match status" value="1"/>
</dbReference>
<dbReference type="Proteomes" id="UP000604273">
    <property type="component" value="Unassembled WGS sequence"/>
</dbReference>
<dbReference type="PROSITE" id="PS51194">
    <property type="entry name" value="HELICASE_CTER"/>
    <property type="match status" value="1"/>
</dbReference>
<keyword evidence="9" id="KW-0862">Zinc</keyword>
<dbReference type="Pfam" id="PF00097">
    <property type="entry name" value="zf-C3HC4"/>
    <property type="match status" value="1"/>
</dbReference>
<comment type="subcellular location">
    <subcellularLocation>
        <location evidence="1">Nucleus</location>
    </subcellularLocation>
</comment>
<dbReference type="CDD" id="cd16572">
    <property type="entry name" value="RING-HC_SpRad8-like"/>
    <property type="match status" value="1"/>
</dbReference>
<evidence type="ECO:0000313" key="18">
    <source>
        <dbReference type="EMBL" id="KAF4949791.1"/>
    </source>
</evidence>
<comment type="similarity">
    <text evidence="2">Belongs to the SNF2/RAD54 helicase family.</text>
</comment>
<evidence type="ECO:0008006" key="20">
    <source>
        <dbReference type="Google" id="ProtNLM"/>
    </source>
</evidence>
<feature type="domain" description="Helicase ATP-binding" evidence="16">
    <location>
        <begin position="503"/>
        <end position="713"/>
    </location>
</feature>
<dbReference type="Pfam" id="PF08797">
    <property type="entry name" value="HIRAN"/>
    <property type="match status" value="1"/>
</dbReference>
<evidence type="ECO:0000256" key="2">
    <source>
        <dbReference type="ARBA" id="ARBA00007025"/>
    </source>
</evidence>
<feature type="compositionally biased region" description="Basic and acidic residues" evidence="14">
    <location>
        <begin position="368"/>
        <end position="377"/>
    </location>
</feature>
<feature type="compositionally biased region" description="Basic and acidic residues" evidence="14">
    <location>
        <begin position="1220"/>
        <end position="1230"/>
    </location>
</feature>
<evidence type="ECO:0000256" key="6">
    <source>
        <dbReference type="ARBA" id="ARBA00022771"/>
    </source>
</evidence>
<evidence type="ECO:0000256" key="11">
    <source>
        <dbReference type="ARBA" id="ARBA00023204"/>
    </source>
</evidence>
<evidence type="ECO:0000256" key="13">
    <source>
        <dbReference type="PROSITE-ProRule" id="PRU00175"/>
    </source>
</evidence>
<dbReference type="Pfam" id="PF24975">
    <property type="entry name" value="UBA_Rad5"/>
    <property type="match status" value="1"/>
</dbReference>
<feature type="region of interest" description="Disordered" evidence="14">
    <location>
        <begin position="1"/>
        <end position="85"/>
    </location>
</feature>
<dbReference type="InterPro" id="IPR050628">
    <property type="entry name" value="SNF2_RAD54_helicase_TF"/>
</dbReference>
<evidence type="ECO:0000256" key="8">
    <source>
        <dbReference type="ARBA" id="ARBA00022806"/>
    </source>
</evidence>
<feature type="domain" description="Helicase C-terminal" evidence="17">
    <location>
        <begin position="983"/>
        <end position="1142"/>
    </location>
</feature>
<sequence length="1625" mass="183811">MTLSYQANHPDDHIDPEPPAKRRRFFADPDELSSDPVSHDQSPLPQPKRFFEDEDDECKDNLDEIHDDDLPVTSPPRPPALQQESSVSFDQETFEAFVGDKVSTDVLSAIRDHCGNDLERAVNMYFDGTYKKFVKKPSWKAPLRPASTASSSRSPSIPKEHKPNIKTSQRMPKQRYIGAFGVEGWATRSGVNVLKHGDIVKIERQKLQPPQSVRGKGKAGPVTPSRGFAAAAARRVDVIVRFTTQNGSEVGRLAKETANWVSALIDEKVCKFEGTVVYAPERLRTNDTVFLQLRCSLLDSAFFSRSFKLADDRSAAFFEQNETNDEKTLRLRQVALIKLFQEINLQPTMSNSAATDGRKGLLQAAEQDEQKQKEAKKANGNTSGNGKEAGSSQSSETEEGEELEQDQLDALYKKAQSFDFSTPEAEPADTFAMTLRSYQKQALHWMMAKERDEKSNREPSMHPLWEEYDWPLKDVDDKNVPQVEGQPKFYVNPYSGDLSLDFPVQEQHCLGGILADEMGLGKTIQMLSLMHTHRSEIALQARRAAVELSSVNQLTRLGKNSESVLDAPCTTLVVAPMSLLSQWQSEAVKASKDGTMKIELYYGNEKSSNLQALCCASNASSAPDLVITSYGVVLSEFSSIAARNGDKSFHNGLFSLKFFRIIIDEAHHIKNRSSKTAKACYEISAYHRWALTGTPIVNKLEDLFSLVRFLGVEPWNNFSFWRTFITVPFESGDFMRALDVVQTVLEPLVLRRTKDMKTPDGKPLVLLPPKQVEIVDVELSETERDVYSYIFNKAKRTFSQNVEAGTVMKAFTTIFAQILRLRQSCCHPVLVRNRDIVADEEEAGAAADAAAGLADDMDLESLITSFTAETDEASKETNQTFGAHALEQIRDEAENECPLCFEEPMNDQTVTGCWHSACKKCLLDYIKHQTGKGEVPRCFSCREPINKRDLFEVVRHDDDPGVMMSKNPKISLQRVGVNGSSAKVVALMSELRSLRREHPKMKSVVFSQFTSFLSLIEPALTRANIKFLRLDGSMAQKARAAVLNEFTERKGFTILLLSLRAGGVGLNLTSAGRVFMMDPWWSFAVEAQAIDRVHRMGQESEVQVKRFIVKESVEERMLKVQERKKFIATSLGMMSDEEKKLQRIEDIKELLSYLNHHEPDTTHLTWYLVVESPPGGCCHYGSVVSQTFFEHIYNLDNPSSKSGEIVEGHSSGVAAAHDSISQKDPEIKQEFEDDLEETQVGEVETDTKSVPKDNLKDQDDDCDSDDEHHLCSILLYFISKTLLDHLREEPKDIPMDRFAEQFFGRQGQSSRSRPPEDPSFMETFAKNLAKSAAKSAARKAMGQSSSEKRTLDGTRSGNQINPEDFRGVAEFVLGMLGGKNEQPRRDDDRKKDRKRKRDKDKERSREAPRSRDVEYDGDKYGSDKERRKRRRHRVTFAEPYYESPRPEETYYAQPYEPRRDEDKEERRRRRRQRRYKRDLDLKTLKTELEAMSSTIISLNARGAKHRDCEFYDRFVRKGGRLQDVIGISSGRAGVRDTTIVVTRGADIVSLLGMTLKMSSLGLVSNITAMESATTLTADIRGFTTDVGIIVQALECRSRYFRWPVPVIYIHFTHGMRWTHPRYMMD</sequence>
<evidence type="ECO:0000259" key="17">
    <source>
        <dbReference type="PROSITE" id="PS51194"/>
    </source>
</evidence>
<keyword evidence="5" id="KW-0227">DNA damage</keyword>
<feature type="compositionally biased region" description="Basic and acidic residues" evidence="14">
    <location>
        <begin position="1245"/>
        <end position="1257"/>
    </location>
</feature>
<dbReference type="OrthoDB" id="2801544at2759"/>
<keyword evidence="10" id="KW-0067">ATP-binding</keyword>
<evidence type="ECO:0000256" key="10">
    <source>
        <dbReference type="ARBA" id="ARBA00022840"/>
    </source>
</evidence>
<keyword evidence="6 13" id="KW-0863">Zinc-finger</keyword>
<keyword evidence="12" id="KW-0539">Nucleus</keyword>
<feature type="region of interest" description="Disordered" evidence="14">
    <location>
        <begin position="1201"/>
        <end position="1262"/>
    </location>
</feature>
<dbReference type="Gene3D" id="3.40.50.300">
    <property type="entry name" value="P-loop containing nucleotide triphosphate hydrolases"/>
    <property type="match status" value="1"/>
</dbReference>
<evidence type="ECO:0000259" key="15">
    <source>
        <dbReference type="PROSITE" id="PS50089"/>
    </source>
</evidence>
<evidence type="ECO:0000256" key="3">
    <source>
        <dbReference type="ARBA" id="ARBA00022723"/>
    </source>
</evidence>
<dbReference type="SMART" id="SM00910">
    <property type="entry name" value="HIRAN"/>
    <property type="match status" value="1"/>
</dbReference>
<evidence type="ECO:0000256" key="9">
    <source>
        <dbReference type="ARBA" id="ARBA00022833"/>
    </source>
</evidence>
<keyword evidence="19" id="KW-1185">Reference proteome</keyword>
<dbReference type="InterPro" id="IPR001841">
    <property type="entry name" value="Znf_RING"/>
</dbReference>
<name>A0A8H4T1Z6_9HYPO</name>
<dbReference type="SMART" id="SM00490">
    <property type="entry name" value="HELICc"/>
    <property type="match status" value="1"/>
</dbReference>
<keyword evidence="11" id="KW-0234">DNA repair</keyword>
<dbReference type="EMBL" id="JABFAI010000230">
    <property type="protein sequence ID" value="KAF4949791.1"/>
    <property type="molecule type" value="Genomic_DNA"/>
</dbReference>
<feature type="compositionally biased region" description="Basic and acidic residues" evidence="14">
    <location>
        <begin position="9"/>
        <end position="20"/>
    </location>
</feature>
<feature type="compositionally biased region" description="Basic and acidic residues" evidence="14">
    <location>
        <begin position="1381"/>
        <end position="1390"/>
    </location>
</feature>
<protein>
    <recommendedName>
        <fullName evidence="20">DNA repair protein RAD5</fullName>
    </recommendedName>
</protein>